<comment type="caution">
    <text evidence="1">The sequence shown here is derived from an EMBL/GenBank/DDBJ whole genome shotgun (WGS) entry which is preliminary data.</text>
</comment>
<dbReference type="EMBL" id="BAABFT010000004">
    <property type="protein sequence ID" value="GAA4319875.1"/>
    <property type="molecule type" value="Genomic_DNA"/>
</dbReference>
<evidence type="ECO:0008006" key="3">
    <source>
        <dbReference type="Google" id="ProtNLM"/>
    </source>
</evidence>
<organism evidence="1 2">
    <name type="scientific">Mucilaginibacter gynuensis</name>
    <dbReference type="NCBI Taxonomy" id="1302236"/>
    <lineage>
        <taxon>Bacteria</taxon>
        <taxon>Pseudomonadati</taxon>
        <taxon>Bacteroidota</taxon>
        <taxon>Sphingobacteriia</taxon>
        <taxon>Sphingobacteriales</taxon>
        <taxon>Sphingobacteriaceae</taxon>
        <taxon>Mucilaginibacter</taxon>
    </lineage>
</organism>
<sequence length="205" mass="23229">MKKHLILTTIVLTAMLQACKDDRCECVPDDGNHPAEIIHHEINAIVAYQRHIEIDIDQNGEYDYSFGSVLIEENDLPYLYLFANGETTNGSKLLLQSNPEVLNARWARSLAKGAKIEDSAGNGNEWNVPQMHGNIIGVRDNGVQKTYIGPWIGKQHAYMGMKFKINGKYHYGWIRITHVTGKEQILVEDYAYNNIPEQPIYAGQE</sequence>
<protein>
    <recommendedName>
        <fullName evidence="3">Lipoprotein</fullName>
    </recommendedName>
</protein>
<gene>
    <name evidence="1" type="ORF">GCM10023149_18820</name>
</gene>
<proteinExistence type="predicted"/>
<evidence type="ECO:0000313" key="2">
    <source>
        <dbReference type="Proteomes" id="UP001500582"/>
    </source>
</evidence>
<evidence type="ECO:0000313" key="1">
    <source>
        <dbReference type="EMBL" id="GAA4319875.1"/>
    </source>
</evidence>
<dbReference type="RefSeq" id="WP_345210795.1">
    <property type="nucleotide sequence ID" value="NZ_BAABFT010000004.1"/>
</dbReference>
<dbReference type="Proteomes" id="UP001500582">
    <property type="component" value="Unassembled WGS sequence"/>
</dbReference>
<dbReference type="PROSITE" id="PS51257">
    <property type="entry name" value="PROKAR_LIPOPROTEIN"/>
    <property type="match status" value="1"/>
</dbReference>
<keyword evidence="2" id="KW-1185">Reference proteome</keyword>
<reference evidence="2" key="1">
    <citation type="journal article" date="2019" name="Int. J. Syst. Evol. Microbiol.">
        <title>The Global Catalogue of Microorganisms (GCM) 10K type strain sequencing project: providing services to taxonomists for standard genome sequencing and annotation.</title>
        <authorList>
            <consortium name="The Broad Institute Genomics Platform"/>
            <consortium name="The Broad Institute Genome Sequencing Center for Infectious Disease"/>
            <person name="Wu L."/>
            <person name="Ma J."/>
        </authorList>
    </citation>
    <scope>NUCLEOTIDE SEQUENCE [LARGE SCALE GENOMIC DNA]</scope>
    <source>
        <strain evidence="2">JCM 17705</strain>
    </source>
</reference>
<name>A0ABP8G9R7_9SPHI</name>
<accession>A0ABP8G9R7</accession>